<gene>
    <name evidence="1" type="ORF">SAMN02745131_01346</name>
</gene>
<dbReference type="EMBL" id="FQUU01000004">
    <property type="protein sequence ID" value="SHE88839.1"/>
    <property type="molecule type" value="Genomic_DNA"/>
</dbReference>
<keyword evidence="2" id="KW-1185">Reference proteome</keyword>
<proteinExistence type="predicted"/>
<reference evidence="1 2" key="1">
    <citation type="submission" date="2016-11" db="EMBL/GenBank/DDBJ databases">
        <authorList>
            <person name="Jaros S."/>
            <person name="Januszkiewicz K."/>
            <person name="Wedrychowicz H."/>
        </authorList>
    </citation>
    <scope>NUCLEOTIDE SEQUENCE [LARGE SCALE GENOMIC DNA]</scope>
    <source>
        <strain evidence="1 2">DSM 18119</strain>
    </source>
</reference>
<accession>A0A1M4X5S9</accession>
<name>A0A1M4X5S9_9BACT</name>
<sequence length="40" mass="4438">MIYVNAVQPCAAFFSAFLKEQVFRGEEGEASGTLGMIRLR</sequence>
<evidence type="ECO:0000313" key="2">
    <source>
        <dbReference type="Proteomes" id="UP000184048"/>
    </source>
</evidence>
<evidence type="ECO:0000313" key="1">
    <source>
        <dbReference type="EMBL" id="SHE88839.1"/>
    </source>
</evidence>
<protein>
    <submittedName>
        <fullName evidence="1">Uncharacterized protein</fullName>
    </submittedName>
</protein>
<dbReference type="AlphaFoldDB" id="A0A1M4X5S9"/>
<organism evidence="1 2">
    <name type="scientific">Flavisolibacter ginsengisoli DSM 18119</name>
    <dbReference type="NCBI Taxonomy" id="1121884"/>
    <lineage>
        <taxon>Bacteria</taxon>
        <taxon>Pseudomonadati</taxon>
        <taxon>Bacteroidota</taxon>
        <taxon>Chitinophagia</taxon>
        <taxon>Chitinophagales</taxon>
        <taxon>Chitinophagaceae</taxon>
        <taxon>Flavisolibacter</taxon>
    </lineage>
</organism>
<dbReference type="Proteomes" id="UP000184048">
    <property type="component" value="Unassembled WGS sequence"/>
</dbReference>